<reference evidence="2" key="1">
    <citation type="journal article" date="2020" name="mSystems">
        <title>Genome- and Community-Level Interaction Insights into Carbon Utilization and Element Cycling Functions of Hydrothermarchaeota in Hydrothermal Sediment.</title>
        <authorList>
            <person name="Zhou Z."/>
            <person name="Liu Y."/>
            <person name="Xu W."/>
            <person name="Pan J."/>
            <person name="Luo Z.H."/>
            <person name="Li M."/>
        </authorList>
    </citation>
    <scope>NUCLEOTIDE SEQUENCE [LARGE SCALE GENOMIC DNA]</scope>
    <source>
        <strain evidence="2">SpSt-339</strain>
    </source>
</reference>
<sequence length="224" mass="25050">MPDELRPTADQILAGQAVYTPWRLRAYNAVVLGFSNRWVWRCPTAKLLALYDRHVKGNHFEVGVGTGYFLDRCRWPCDRPRLVLADLNEHCLKATQRRVARYAPQVLSHDVFQPLPGGLQPITSIGLNYVLHCLPGRMADKRRVIDHLRAVLAPQGVLFGSTILGSGGLHSWPAQRLMAFYNRRRIFSNTADSLPELEAALSAGLDVVQLDVIGSVARFAARAR</sequence>
<protein>
    <submittedName>
        <fullName evidence="2">Methyltransferase domain-containing protein</fullName>
    </submittedName>
</protein>
<dbReference type="PIRSF" id="PIRSF011491">
    <property type="entry name" value="Mtase_YbcY_prd"/>
    <property type="match status" value="1"/>
</dbReference>
<dbReference type="Pfam" id="PF08242">
    <property type="entry name" value="Methyltransf_12"/>
    <property type="match status" value="1"/>
</dbReference>
<comment type="caution">
    <text evidence="2">The sequence shown here is derived from an EMBL/GenBank/DDBJ whole genome shotgun (WGS) entry which is preliminary data.</text>
</comment>
<proteinExistence type="predicted"/>
<dbReference type="SUPFAM" id="SSF53335">
    <property type="entry name" value="S-adenosyl-L-methionine-dependent methyltransferases"/>
    <property type="match status" value="1"/>
</dbReference>
<evidence type="ECO:0000259" key="1">
    <source>
        <dbReference type="Pfam" id="PF08242"/>
    </source>
</evidence>
<keyword evidence="2" id="KW-0489">Methyltransferase</keyword>
<accession>A0A7C2P9H6</accession>
<evidence type="ECO:0000313" key="2">
    <source>
        <dbReference type="EMBL" id="HEN14796.1"/>
    </source>
</evidence>
<gene>
    <name evidence="2" type="ORF">ENQ76_04915</name>
</gene>
<dbReference type="InterPro" id="IPR029063">
    <property type="entry name" value="SAM-dependent_MTases_sf"/>
</dbReference>
<keyword evidence="2" id="KW-0808">Transferase</keyword>
<name>A0A7C2P9H6_9PLAN</name>
<feature type="domain" description="Methyltransferase type 12" evidence="1">
    <location>
        <begin position="61"/>
        <end position="158"/>
    </location>
</feature>
<organism evidence="2">
    <name type="scientific">Schlesneria paludicola</name>
    <dbReference type="NCBI Taxonomy" id="360056"/>
    <lineage>
        <taxon>Bacteria</taxon>
        <taxon>Pseudomonadati</taxon>
        <taxon>Planctomycetota</taxon>
        <taxon>Planctomycetia</taxon>
        <taxon>Planctomycetales</taxon>
        <taxon>Planctomycetaceae</taxon>
        <taxon>Schlesneria</taxon>
    </lineage>
</organism>
<dbReference type="AlphaFoldDB" id="A0A7C2P9H6"/>
<dbReference type="GO" id="GO:0008168">
    <property type="term" value="F:methyltransferase activity"/>
    <property type="evidence" value="ECO:0007669"/>
    <property type="project" value="UniProtKB-KW"/>
</dbReference>
<dbReference type="InterPro" id="IPR013217">
    <property type="entry name" value="Methyltransf_12"/>
</dbReference>
<dbReference type="GO" id="GO:0032259">
    <property type="term" value="P:methylation"/>
    <property type="evidence" value="ECO:0007669"/>
    <property type="project" value="UniProtKB-KW"/>
</dbReference>
<dbReference type="Gene3D" id="3.40.50.150">
    <property type="entry name" value="Vaccinia Virus protein VP39"/>
    <property type="match status" value="1"/>
</dbReference>
<dbReference type="EMBL" id="DSOK01000150">
    <property type="protein sequence ID" value="HEN14796.1"/>
    <property type="molecule type" value="Genomic_DNA"/>
</dbReference>
<dbReference type="InterPro" id="IPR016584">
    <property type="entry name" value="MeTrfase_VrtF"/>
</dbReference>